<evidence type="ECO:0000256" key="6">
    <source>
        <dbReference type="SAM" id="MobiDB-lite"/>
    </source>
</evidence>
<dbReference type="SUPFAM" id="SSF48371">
    <property type="entry name" value="ARM repeat"/>
    <property type="match status" value="1"/>
</dbReference>
<dbReference type="GO" id="GO:0003723">
    <property type="term" value="F:RNA binding"/>
    <property type="evidence" value="ECO:0007669"/>
    <property type="project" value="InterPro"/>
</dbReference>
<dbReference type="Pfam" id="PF22493">
    <property type="entry name" value="PUF_NOP9"/>
    <property type="match status" value="1"/>
</dbReference>
<feature type="region of interest" description="Disordered" evidence="6">
    <location>
        <begin position="398"/>
        <end position="445"/>
    </location>
</feature>
<evidence type="ECO:0000256" key="1">
    <source>
        <dbReference type="ARBA" id="ARBA00016427"/>
    </source>
</evidence>
<evidence type="ECO:0000313" key="8">
    <source>
        <dbReference type="Proteomes" id="UP000268093"/>
    </source>
</evidence>
<evidence type="ECO:0000256" key="3">
    <source>
        <dbReference type="ARBA" id="ARBA00030932"/>
    </source>
</evidence>
<gene>
    <name evidence="7" type="ORF">BC936DRAFT_141510</name>
</gene>
<dbReference type="PANTHER" id="PTHR13102">
    <property type="entry name" value="NUCLEOLAR PROTEIN 9"/>
    <property type="match status" value="1"/>
</dbReference>
<dbReference type="AlphaFoldDB" id="A0A433A231"/>
<evidence type="ECO:0000256" key="5">
    <source>
        <dbReference type="PROSITE-ProRule" id="PRU00317"/>
    </source>
</evidence>
<dbReference type="GO" id="GO:0030686">
    <property type="term" value="C:90S preribosome"/>
    <property type="evidence" value="ECO:0007669"/>
    <property type="project" value="TreeGrafter"/>
</dbReference>
<dbReference type="Proteomes" id="UP000268093">
    <property type="component" value="Unassembled WGS sequence"/>
</dbReference>
<dbReference type="InterPro" id="IPR016024">
    <property type="entry name" value="ARM-type_fold"/>
</dbReference>
<organism evidence="7 8">
    <name type="scientific">Jimgerdemannia flammicorona</name>
    <dbReference type="NCBI Taxonomy" id="994334"/>
    <lineage>
        <taxon>Eukaryota</taxon>
        <taxon>Fungi</taxon>
        <taxon>Fungi incertae sedis</taxon>
        <taxon>Mucoromycota</taxon>
        <taxon>Mucoromycotina</taxon>
        <taxon>Endogonomycetes</taxon>
        <taxon>Endogonales</taxon>
        <taxon>Endogonaceae</taxon>
        <taxon>Jimgerdemannia</taxon>
    </lineage>
</organism>
<dbReference type="GO" id="GO:0000472">
    <property type="term" value="P:endonucleolytic cleavage to generate mature 5'-end of SSU-rRNA from (SSU-rRNA, 5.8S rRNA, LSU-rRNA)"/>
    <property type="evidence" value="ECO:0007669"/>
    <property type="project" value="TreeGrafter"/>
</dbReference>
<feature type="region of interest" description="Disordered" evidence="6">
    <location>
        <begin position="459"/>
        <end position="482"/>
    </location>
</feature>
<evidence type="ECO:0000313" key="7">
    <source>
        <dbReference type="EMBL" id="RUO96747.1"/>
    </source>
</evidence>
<reference evidence="7 8" key="1">
    <citation type="journal article" date="2018" name="New Phytol.">
        <title>Phylogenomics of Endogonaceae and evolution of mycorrhizas within Mucoromycota.</title>
        <authorList>
            <person name="Chang Y."/>
            <person name="Desiro A."/>
            <person name="Na H."/>
            <person name="Sandor L."/>
            <person name="Lipzen A."/>
            <person name="Clum A."/>
            <person name="Barry K."/>
            <person name="Grigoriev I.V."/>
            <person name="Martin F.M."/>
            <person name="Stajich J.E."/>
            <person name="Smith M.E."/>
            <person name="Bonito G."/>
            <person name="Spatafora J.W."/>
        </authorList>
    </citation>
    <scope>NUCLEOTIDE SEQUENCE [LARGE SCALE GENOMIC DNA]</scope>
    <source>
        <strain evidence="7 8">GMNB39</strain>
    </source>
</reference>
<keyword evidence="2" id="KW-0677">Repeat</keyword>
<feature type="non-terminal residue" evidence="7">
    <location>
        <position position="1"/>
    </location>
</feature>
<feature type="compositionally biased region" description="Basic residues" evidence="6">
    <location>
        <begin position="398"/>
        <end position="408"/>
    </location>
</feature>
<feature type="repeat" description="Pumilio" evidence="5">
    <location>
        <begin position="228"/>
        <end position="263"/>
    </location>
</feature>
<evidence type="ECO:0000256" key="4">
    <source>
        <dbReference type="ARBA" id="ARBA00031929"/>
    </source>
</evidence>
<keyword evidence="8" id="KW-1185">Reference proteome</keyword>
<name>A0A433A231_9FUNG</name>
<dbReference type="InterPro" id="IPR001313">
    <property type="entry name" value="Pumilio_RNA-bd_rpt"/>
</dbReference>
<sequence>KTEPNPGRDAWIETLLRDTVGSHLLERILRCSSAPIFNTLYASYFRGRIQKLCAHPIANFVVQAMFVNARSEVQLAMMIEEAAEGFETFLKQGKPGVIRSIIDACVKVNACHKEAVKGLCAAVRCNAPAERKEFVNCVLRMWTYETWINASPEDRASPKTHHTQGALILQSVLTLPEEYNAIVVNSFLAQPHDVTFPWTREPIASRVIDSILTSPHVNLKAKRKLLRNYMGHYHEFAMDKYGGHVVDRCWAVADIDMKEKIAAELLDHEHALSQSFYGRFILRNCKIDSFKRRRDEWIEHERGAQRKKEMFKDILGDVLVIKGSKPNGADAVALPANPNIASLGFEKGELAGLEEAEKKKKKKKGKKSVAEHIEKMFIEEDKSLGVKGKYDEIDALFKKSKSKKRKQGHREEAEMESEAEAEADEVMEKDIEEKPVKEGKKQKRKDMDLMVVLEAIGATKKKRRKEVAEDGEKAGKAAKTEV</sequence>
<dbReference type="SMART" id="SM00025">
    <property type="entry name" value="Pumilio"/>
    <property type="match status" value="3"/>
</dbReference>
<feature type="compositionally biased region" description="Acidic residues" evidence="6">
    <location>
        <begin position="413"/>
        <end position="425"/>
    </location>
</feature>
<protein>
    <recommendedName>
        <fullName evidence="1">Nucleolar protein 9</fullName>
    </recommendedName>
    <alternativeName>
        <fullName evidence="3 4">Pumilio domain-containing protein NOP9</fullName>
    </alternativeName>
</protein>
<comment type="caution">
    <text evidence="7">The sequence shown here is derived from an EMBL/GenBank/DDBJ whole genome shotgun (WGS) entry which is preliminary data.</text>
</comment>
<feature type="compositionally biased region" description="Basic and acidic residues" evidence="6">
    <location>
        <begin position="426"/>
        <end position="439"/>
    </location>
</feature>
<dbReference type="PANTHER" id="PTHR13102:SF0">
    <property type="entry name" value="NUCLEOLAR PROTEIN 9"/>
    <property type="match status" value="1"/>
</dbReference>
<feature type="compositionally biased region" description="Basic and acidic residues" evidence="6">
    <location>
        <begin position="466"/>
        <end position="482"/>
    </location>
</feature>
<evidence type="ECO:0000256" key="2">
    <source>
        <dbReference type="ARBA" id="ARBA00022737"/>
    </source>
</evidence>
<dbReference type="GO" id="GO:0000447">
    <property type="term" value="P:endonucleolytic cleavage in ITS1 to separate SSU-rRNA from 5.8S rRNA and LSU-rRNA from tricistronic rRNA transcript (SSU-rRNA, 5.8S rRNA, LSU-rRNA)"/>
    <property type="evidence" value="ECO:0007669"/>
    <property type="project" value="TreeGrafter"/>
</dbReference>
<dbReference type="InterPro" id="IPR040000">
    <property type="entry name" value="NOP9"/>
</dbReference>
<dbReference type="OrthoDB" id="392571at2759"/>
<dbReference type="GO" id="GO:0005730">
    <property type="term" value="C:nucleolus"/>
    <property type="evidence" value="ECO:0007669"/>
    <property type="project" value="TreeGrafter"/>
</dbReference>
<dbReference type="GO" id="GO:0000056">
    <property type="term" value="P:ribosomal small subunit export from nucleus"/>
    <property type="evidence" value="ECO:0007669"/>
    <property type="project" value="TreeGrafter"/>
</dbReference>
<dbReference type="Gene3D" id="1.25.10.10">
    <property type="entry name" value="Leucine-rich Repeat Variant"/>
    <property type="match status" value="1"/>
</dbReference>
<dbReference type="GO" id="GO:0000480">
    <property type="term" value="P:endonucleolytic cleavage in 5'-ETS of tricistronic rRNA transcript (SSU-rRNA, 5.8S rRNA, LSU-rRNA)"/>
    <property type="evidence" value="ECO:0007669"/>
    <property type="project" value="TreeGrafter"/>
</dbReference>
<dbReference type="InterPro" id="IPR011989">
    <property type="entry name" value="ARM-like"/>
</dbReference>
<proteinExistence type="predicted"/>
<feature type="non-terminal residue" evidence="7">
    <location>
        <position position="482"/>
    </location>
</feature>
<dbReference type="GO" id="GO:0030688">
    <property type="term" value="C:preribosome, small subunit precursor"/>
    <property type="evidence" value="ECO:0007669"/>
    <property type="project" value="TreeGrafter"/>
</dbReference>
<dbReference type="PROSITE" id="PS50302">
    <property type="entry name" value="PUM"/>
    <property type="match status" value="1"/>
</dbReference>
<dbReference type="EMBL" id="RBNI01019835">
    <property type="protein sequence ID" value="RUO96747.1"/>
    <property type="molecule type" value="Genomic_DNA"/>
</dbReference>
<accession>A0A433A231</accession>